<comment type="caution">
    <text evidence="15">The sequence shown here is derived from an EMBL/GenBank/DDBJ whole genome shotgun (WGS) entry which is preliminary data.</text>
</comment>
<evidence type="ECO:0000256" key="8">
    <source>
        <dbReference type="ARBA" id="ARBA00022840"/>
    </source>
</evidence>
<dbReference type="InterPro" id="IPR017871">
    <property type="entry name" value="ABC_transporter-like_CS"/>
</dbReference>
<dbReference type="InterPro" id="IPR003439">
    <property type="entry name" value="ABC_transporter-like_ATP-bd"/>
</dbReference>
<dbReference type="OrthoDB" id="9804259at2"/>
<evidence type="ECO:0000256" key="6">
    <source>
        <dbReference type="ARBA" id="ARBA00022692"/>
    </source>
</evidence>
<keyword evidence="7" id="KW-0547">Nucleotide-binding</keyword>
<dbReference type="InterPro" id="IPR003593">
    <property type="entry name" value="AAA+_ATPase"/>
</dbReference>
<dbReference type="RefSeq" id="WP_157331524.1">
    <property type="nucleotide sequence ID" value="NZ_JANADL010000004.1"/>
</dbReference>
<evidence type="ECO:0000313" key="15">
    <source>
        <dbReference type="EMBL" id="MVT75607.1"/>
    </source>
</evidence>
<protein>
    <submittedName>
        <fullName evidence="15">ATP-binding cassette domain-containing protein</fullName>
    </submittedName>
</protein>
<evidence type="ECO:0000256" key="2">
    <source>
        <dbReference type="ARBA" id="ARBA00005417"/>
    </source>
</evidence>
<dbReference type="EMBL" id="WQNE01000018">
    <property type="protein sequence ID" value="MVT75607.1"/>
    <property type="molecule type" value="Genomic_DNA"/>
</dbReference>
<keyword evidence="5" id="KW-0762">Sugar transport</keyword>
<dbReference type="SUPFAM" id="SSF90123">
    <property type="entry name" value="ABC transporter transmembrane region"/>
    <property type="match status" value="1"/>
</dbReference>
<evidence type="ECO:0000313" key="16">
    <source>
        <dbReference type="Proteomes" id="UP000449969"/>
    </source>
</evidence>
<dbReference type="SUPFAM" id="SSF52540">
    <property type="entry name" value="P-loop containing nucleoside triphosphate hydrolases"/>
    <property type="match status" value="1"/>
</dbReference>
<keyword evidence="10 12" id="KW-0472">Membrane</keyword>
<dbReference type="GO" id="GO:0016887">
    <property type="term" value="F:ATP hydrolysis activity"/>
    <property type="evidence" value="ECO:0007669"/>
    <property type="project" value="InterPro"/>
</dbReference>
<evidence type="ECO:0000256" key="10">
    <source>
        <dbReference type="ARBA" id="ARBA00023136"/>
    </source>
</evidence>
<name>A0A844T9C8_9BRAD</name>
<dbReference type="GO" id="GO:0005886">
    <property type="term" value="C:plasma membrane"/>
    <property type="evidence" value="ECO:0007669"/>
    <property type="project" value="UniProtKB-SubCell"/>
</dbReference>
<dbReference type="Proteomes" id="UP000449969">
    <property type="component" value="Unassembled WGS sequence"/>
</dbReference>
<keyword evidence="6 12" id="KW-0812">Transmembrane</keyword>
<feature type="transmembrane region" description="Helical" evidence="12">
    <location>
        <begin position="65"/>
        <end position="85"/>
    </location>
</feature>
<dbReference type="InterPro" id="IPR027417">
    <property type="entry name" value="P-loop_NTPase"/>
</dbReference>
<keyword evidence="3" id="KW-0813">Transport</keyword>
<feature type="domain" description="ABC transmembrane type-1" evidence="14">
    <location>
        <begin position="28"/>
        <end position="313"/>
    </location>
</feature>
<dbReference type="PANTHER" id="PTHR43394">
    <property type="entry name" value="ATP-DEPENDENT PERMEASE MDL1, MITOCHONDRIAL"/>
    <property type="match status" value="1"/>
</dbReference>
<evidence type="ECO:0000259" key="14">
    <source>
        <dbReference type="PROSITE" id="PS50929"/>
    </source>
</evidence>
<evidence type="ECO:0000256" key="7">
    <source>
        <dbReference type="ARBA" id="ARBA00022741"/>
    </source>
</evidence>
<sequence length="593" mass="64114">MTSAFDSDGVAGRPGTHLLRPVRGWLCLAIILQVISSGLVLAPLIELSELAPVLLGGGERQHEAWWLVELSAICLGGGLALRGLAELVTHLADNAFGLDLRRRLARRIARAPLGWFDGNSSGQIKQGVQDDVTAIHHLIAHSYVNLANAVATTLFVYGYLMQVDWRMTLVTLLPLPLSLLFYSRVIAASSSQKMARYGAALAGVNHSVIEFAQGIPLVKIFGQQGQAHQAYRTAVNDFLSFFLAWVRPLIRPETLSSLVIAPITLLFLVLTCGTIAVGQGWLQGHQLLPFAVLGLGVSIPIAALSSGAQSLQLSRGAFVRLSELLAIPQQREPEVELQPDGSAVRFEHVTFSFDGVRRILDDVSLTLQPGTVTALVGRSGSGKSTLAKLLLRFHEPESGRIMLGGCDIAAINSRDLYRHVGFVFQDVRLLRMSVRDNIALGRPDASDEEIEAAAAAADIHRRILQLPRSYRSVYGEDARFSGGEAQRLSIARALLLDPPVLVLDEATAQADVEAEAAIQGAISALLAGRDRARTVLVIAHNLKSIVNADAVAVLEGGRIVETGRHEVLLAGDGHYARMWRAQNPVRQEEANQR</sequence>
<feature type="transmembrane region" description="Helical" evidence="12">
    <location>
        <begin position="167"/>
        <end position="187"/>
    </location>
</feature>
<keyword evidence="8 15" id="KW-0067">ATP-binding</keyword>
<evidence type="ECO:0000256" key="1">
    <source>
        <dbReference type="ARBA" id="ARBA00004651"/>
    </source>
</evidence>
<dbReference type="Gene3D" id="3.40.50.300">
    <property type="entry name" value="P-loop containing nucleotide triphosphate hydrolases"/>
    <property type="match status" value="1"/>
</dbReference>
<comment type="similarity">
    <text evidence="2">Belongs to the ABC transporter superfamily.</text>
</comment>
<dbReference type="PANTHER" id="PTHR43394:SF1">
    <property type="entry name" value="ATP-BINDING CASSETTE SUB-FAMILY B MEMBER 10, MITOCHONDRIAL"/>
    <property type="match status" value="1"/>
</dbReference>
<dbReference type="Gene3D" id="1.20.1560.10">
    <property type="entry name" value="ABC transporter type 1, transmembrane domain"/>
    <property type="match status" value="1"/>
</dbReference>
<evidence type="ECO:0000256" key="11">
    <source>
        <dbReference type="ARBA" id="ARBA00024722"/>
    </source>
</evidence>
<feature type="domain" description="ABC transporter" evidence="13">
    <location>
        <begin position="344"/>
        <end position="581"/>
    </location>
</feature>
<organism evidence="15 16">
    <name type="scientific">Bradyrhizobium cajani</name>
    <dbReference type="NCBI Taxonomy" id="1928661"/>
    <lineage>
        <taxon>Bacteria</taxon>
        <taxon>Pseudomonadati</taxon>
        <taxon>Pseudomonadota</taxon>
        <taxon>Alphaproteobacteria</taxon>
        <taxon>Hyphomicrobiales</taxon>
        <taxon>Nitrobacteraceae</taxon>
        <taxon>Bradyrhizobium</taxon>
    </lineage>
</organism>
<evidence type="ECO:0000256" key="4">
    <source>
        <dbReference type="ARBA" id="ARBA00022475"/>
    </source>
</evidence>
<dbReference type="Pfam" id="PF00005">
    <property type="entry name" value="ABC_tran"/>
    <property type="match status" value="1"/>
</dbReference>
<feature type="transmembrane region" description="Helical" evidence="12">
    <location>
        <begin position="143"/>
        <end position="161"/>
    </location>
</feature>
<feature type="transmembrane region" description="Helical" evidence="12">
    <location>
        <begin position="287"/>
        <end position="305"/>
    </location>
</feature>
<evidence type="ECO:0000256" key="9">
    <source>
        <dbReference type="ARBA" id="ARBA00022989"/>
    </source>
</evidence>
<evidence type="ECO:0000256" key="5">
    <source>
        <dbReference type="ARBA" id="ARBA00022597"/>
    </source>
</evidence>
<comment type="subcellular location">
    <subcellularLocation>
        <location evidence="1">Cell membrane</location>
        <topology evidence="1">Multi-pass membrane protein</topology>
    </subcellularLocation>
</comment>
<feature type="transmembrane region" description="Helical" evidence="12">
    <location>
        <begin position="25"/>
        <end position="45"/>
    </location>
</feature>
<dbReference type="GO" id="GO:0005524">
    <property type="term" value="F:ATP binding"/>
    <property type="evidence" value="ECO:0007669"/>
    <property type="project" value="UniProtKB-KW"/>
</dbReference>
<keyword evidence="16" id="KW-1185">Reference proteome</keyword>
<dbReference type="PROSITE" id="PS00211">
    <property type="entry name" value="ABC_TRANSPORTER_1"/>
    <property type="match status" value="1"/>
</dbReference>
<dbReference type="InterPro" id="IPR011527">
    <property type="entry name" value="ABC1_TM_dom"/>
</dbReference>
<dbReference type="FunFam" id="3.40.50.300:FF:000221">
    <property type="entry name" value="Multidrug ABC transporter ATP-binding protein"/>
    <property type="match status" value="1"/>
</dbReference>
<keyword evidence="4" id="KW-1003">Cell membrane</keyword>
<dbReference type="PROSITE" id="PS50929">
    <property type="entry name" value="ABC_TM1F"/>
    <property type="match status" value="1"/>
</dbReference>
<dbReference type="GO" id="GO:0015421">
    <property type="term" value="F:ABC-type oligopeptide transporter activity"/>
    <property type="evidence" value="ECO:0007669"/>
    <property type="project" value="TreeGrafter"/>
</dbReference>
<proteinExistence type="inferred from homology"/>
<dbReference type="InterPro" id="IPR036640">
    <property type="entry name" value="ABC1_TM_sf"/>
</dbReference>
<dbReference type="PROSITE" id="PS50893">
    <property type="entry name" value="ABC_TRANSPORTER_2"/>
    <property type="match status" value="1"/>
</dbReference>
<accession>A0A844T9C8</accession>
<keyword evidence="9 12" id="KW-1133">Transmembrane helix</keyword>
<dbReference type="SMART" id="SM00382">
    <property type="entry name" value="AAA"/>
    <property type="match status" value="1"/>
</dbReference>
<dbReference type="Pfam" id="PF00664">
    <property type="entry name" value="ABC_membrane"/>
    <property type="match status" value="1"/>
</dbReference>
<dbReference type="AlphaFoldDB" id="A0A844T9C8"/>
<feature type="transmembrane region" description="Helical" evidence="12">
    <location>
        <begin position="257"/>
        <end position="281"/>
    </location>
</feature>
<reference evidence="15 16" key="1">
    <citation type="submission" date="2019-12" db="EMBL/GenBank/DDBJ databases">
        <title>Draft genome sequences Bradyrhizobium cajani AMBPC1010, Bradyrhizobium pachyrhizi AMBPC1040 and Bradyrhizobium yuanmingense ALSPC3051, three plant growth promoting strains isolated from nodules of Cajanus cajan L. in Dominican Republic.</title>
        <authorList>
            <person name="Flores-Felix J.D."/>
            <person name="Araujo J."/>
            <person name="Diaz-Alcantara C."/>
            <person name="Gonzalez-Andres F."/>
            <person name="Velazquez E."/>
        </authorList>
    </citation>
    <scope>NUCLEOTIDE SEQUENCE [LARGE SCALE GENOMIC DNA]</scope>
    <source>
        <strain evidence="15 16">1010</strain>
    </source>
</reference>
<comment type="function">
    <text evidence="11">Involved in beta-(1--&gt;2)glucan export. Transmembrane domains (TMD) form a pore in the inner membrane and the ATP-binding domain (NBD) is responsible for energy generation.</text>
</comment>
<dbReference type="InterPro" id="IPR039421">
    <property type="entry name" value="Type_1_exporter"/>
</dbReference>
<evidence type="ECO:0000256" key="12">
    <source>
        <dbReference type="SAM" id="Phobius"/>
    </source>
</evidence>
<evidence type="ECO:0000259" key="13">
    <source>
        <dbReference type="PROSITE" id="PS50893"/>
    </source>
</evidence>
<evidence type="ECO:0000256" key="3">
    <source>
        <dbReference type="ARBA" id="ARBA00022448"/>
    </source>
</evidence>
<gene>
    <name evidence="15" type="ORF">GPL20_21625</name>
</gene>